<feature type="domain" description="AAA+ ATPase" evidence="13">
    <location>
        <begin position="79"/>
        <end position="226"/>
    </location>
</feature>
<evidence type="ECO:0000256" key="11">
    <source>
        <dbReference type="RuleBase" id="RU364063"/>
    </source>
</evidence>
<feature type="region of interest" description="Disordered" evidence="12">
    <location>
        <begin position="1"/>
        <end position="41"/>
    </location>
</feature>
<comment type="catalytic activity">
    <reaction evidence="10 11">
        <text>DNA(n) + a 2'-deoxyribonucleoside 5'-triphosphate = DNA(n+1) + diphosphate</text>
        <dbReference type="Rhea" id="RHEA:22508"/>
        <dbReference type="Rhea" id="RHEA-COMP:17339"/>
        <dbReference type="Rhea" id="RHEA-COMP:17340"/>
        <dbReference type="ChEBI" id="CHEBI:33019"/>
        <dbReference type="ChEBI" id="CHEBI:61560"/>
        <dbReference type="ChEBI" id="CHEBI:173112"/>
        <dbReference type="EC" id="2.7.7.7"/>
    </reaction>
</comment>
<dbReference type="Proteomes" id="UP000577891">
    <property type="component" value="Unassembled WGS sequence"/>
</dbReference>
<dbReference type="SMART" id="SM00382">
    <property type="entry name" value="AAA"/>
    <property type="match status" value="1"/>
</dbReference>
<dbReference type="PANTHER" id="PTHR11669:SF0">
    <property type="entry name" value="PROTEIN STICHEL-LIKE 2"/>
    <property type="match status" value="1"/>
</dbReference>
<dbReference type="InterPro" id="IPR022754">
    <property type="entry name" value="DNA_pol_III_gamma-3"/>
</dbReference>
<dbReference type="InterPro" id="IPR050238">
    <property type="entry name" value="DNA_Rep/Repair_Clamp_Loader"/>
</dbReference>
<dbReference type="InterPro" id="IPR027417">
    <property type="entry name" value="P-loop_NTPase"/>
</dbReference>
<dbReference type="Pfam" id="PF12169">
    <property type="entry name" value="DNA_pol3_gamma3"/>
    <property type="match status" value="1"/>
</dbReference>
<comment type="function">
    <text evidence="11">DNA polymerase III is a complex, multichain enzyme responsible for most of the replicative synthesis in bacteria. This DNA polymerase also exhibits 3' to 5' exonuclease activity.</text>
</comment>
<dbReference type="FunFam" id="3.40.50.300:FF:000014">
    <property type="entry name" value="DNA polymerase III subunit gamma/tau"/>
    <property type="match status" value="1"/>
</dbReference>
<dbReference type="Gene3D" id="3.40.50.300">
    <property type="entry name" value="P-loop containing nucleotide triphosphate hydrolases"/>
    <property type="match status" value="1"/>
</dbReference>
<keyword evidence="5" id="KW-0479">Metal-binding</keyword>
<evidence type="ECO:0000256" key="3">
    <source>
        <dbReference type="ARBA" id="ARBA00022695"/>
    </source>
</evidence>
<dbReference type="FunFam" id="1.20.272.10:FF:000003">
    <property type="entry name" value="DNA polymerase III subunit gamma/tau"/>
    <property type="match status" value="1"/>
</dbReference>
<keyword evidence="3 11" id="KW-0548">Nucleotidyltransferase</keyword>
<feature type="region of interest" description="Disordered" evidence="12">
    <location>
        <begin position="433"/>
        <end position="455"/>
    </location>
</feature>
<dbReference type="AlphaFoldDB" id="A0A7W4IXY2"/>
<keyword evidence="2 11" id="KW-0808">Transferase</keyword>
<dbReference type="EMBL" id="JABEQE010000001">
    <property type="protein sequence ID" value="MBB2170777.1"/>
    <property type="molecule type" value="Genomic_DNA"/>
</dbReference>
<keyword evidence="9 11" id="KW-0239">DNA-directed DNA polymerase</keyword>
<keyword evidence="6 11" id="KW-0547">Nucleotide-binding</keyword>
<dbReference type="EC" id="2.7.7.7" evidence="11"/>
<reference evidence="14 15" key="1">
    <citation type="submission" date="2020-04" db="EMBL/GenBank/DDBJ databases">
        <title>Description of novel Gluconacetobacter.</title>
        <authorList>
            <person name="Sombolestani A."/>
        </authorList>
    </citation>
    <scope>NUCLEOTIDE SEQUENCE [LARGE SCALE GENOMIC DNA]</scope>
    <source>
        <strain evidence="14 15">LMG 27724</strain>
    </source>
</reference>
<comment type="subunit">
    <text evidence="11">DNA polymerase III contains a core (composed of alpha, epsilon and theta chains) that associates with a tau subunit. This core dimerizes to form the POLIII' complex. PolIII' associates with the gamma complex (composed of gamma, delta, delta', psi and chi chains) and with the beta chain to form the complete DNA polymerase III complex.</text>
</comment>
<dbReference type="GO" id="GO:0003677">
    <property type="term" value="F:DNA binding"/>
    <property type="evidence" value="ECO:0007669"/>
    <property type="project" value="InterPro"/>
</dbReference>
<evidence type="ECO:0000256" key="7">
    <source>
        <dbReference type="ARBA" id="ARBA00022833"/>
    </source>
</evidence>
<gene>
    <name evidence="11" type="primary">dnaX</name>
    <name evidence="14" type="ORF">HLH35_01360</name>
</gene>
<name>A0A7W4IXY2_9PROT</name>
<keyword evidence="15" id="KW-1185">Reference proteome</keyword>
<evidence type="ECO:0000256" key="4">
    <source>
        <dbReference type="ARBA" id="ARBA00022705"/>
    </source>
</evidence>
<evidence type="ECO:0000256" key="10">
    <source>
        <dbReference type="ARBA" id="ARBA00049244"/>
    </source>
</evidence>
<dbReference type="SUPFAM" id="SSF48019">
    <property type="entry name" value="post-AAA+ oligomerization domain-like"/>
    <property type="match status" value="1"/>
</dbReference>
<dbReference type="GO" id="GO:0046872">
    <property type="term" value="F:metal ion binding"/>
    <property type="evidence" value="ECO:0007669"/>
    <property type="project" value="UniProtKB-KW"/>
</dbReference>
<dbReference type="InterPro" id="IPR012763">
    <property type="entry name" value="DNA_pol_III_sug/sutau_N"/>
</dbReference>
<dbReference type="RefSeq" id="WP_182977414.1">
    <property type="nucleotide sequence ID" value="NZ_BAABGB010000014.1"/>
</dbReference>
<dbReference type="NCBIfam" id="NF006585">
    <property type="entry name" value="PRK09111.1"/>
    <property type="match status" value="1"/>
</dbReference>
<comment type="caution">
    <text evidence="14">The sequence shown here is derived from an EMBL/GenBank/DDBJ whole genome shotgun (WGS) entry which is preliminary data.</text>
</comment>
<evidence type="ECO:0000256" key="9">
    <source>
        <dbReference type="ARBA" id="ARBA00022932"/>
    </source>
</evidence>
<dbReference type="Pfam" id="PF13177">
    <property type="entry name" value="DNA_pol3_delta2"/>
    <property type="match status" value="1"/>
</dbReference>
<evidence type="ECO:0000259" key="13">
    <source>
        <dbReference type="SMART" id="SM00382"/>
    </source>
</evidence>
<dbReference type="SUPFAM" id="SSF52540">
    <property type="entry name" value="P-loop containing nucleoside triphosphate hydrolases"/>
    <property type="match status" value="1"/>
</dbReference>
<evidence type="ECO:0000256" key="1">
    <source>
        <dbReference type="ARBA" id="ARBA00006360"/>
    </source>
</evidence>
<evidence type="ECO:0000256" key="5">
    <source>
        <dbReference type="ARBA" id="ARBA00022723"/>
    </source>
</evidence>
<dbReference type="Gene3D" id="1.10.8.60">
    <property type="match status" value="1"/>
</dbReference>
<dbReference type="InterPro" id="IPR022107">
    <property type="entry name" value="DNA_pol_III_gamma/tau_C"/>
</dbReference>
<dbReference type="Gene3D" id="1.20.272.10">
    <property type="match status" value="1"/>
</dbReference>
<dbReference type="InterPro" id="IPR045085">
    <property type="entry name" value="HLD_clamp_pol_III_gamma_tau"/>
</dbReference>
<dbReference type="GO" id="GO:0006261">
    <property type="term" value="P:DNA-templated DNA replication"/>
    <property type="evidence" value="ECO:0007669"/>
    <property type="project" value="TreeGrafter"/>
</dbReference>
<keyword evidence="4 11" id="KW-0235">DNA replication</keyword>
<keyword evidence="7" id="KW-0862">Zinc</keyword>
<evidence type="ECO:0000256" key="12">
    <source>
        <dbReference type="SAM" id="MobiDB-lite"/>
    </source>
</evidence>
<dbReference type="Pfam" id="PF22608">
    <property type="entry name" value="DNAX_ATPase_lid"/>
    <property type="match status" value="1"/>
</dbReference>
<protein>
    <recommendedName>
        <fullName evidence="11">DNA polymerase III subunit gamma/tau</fullName>
        <ecNumber evidence="11">2.7.7.7</ecNumber>
    </recommendedName>
</protein>
<evidence type="ECO:0000256" key="8">
    <source>
        <dbReference type="ARBA" id="ARBA00022840"/>
    </source>
</evidence>
<feature type="compositionally biased region" description="Low complexity" evidence="12">
    <location>
        <begin position="29"/>
        <end position="40"/>
    </location>
</feature>
<dbReference type="CDD" id="cd18137">
    <property type="entry name" value="HLD_clamp_pol_III_gamma_tau"/>
    <property type="match status" value="1"/>
</dbReference>
<evidence type="ECO:0000256" key="6">
    <source>
        <dbReference type="ARBA" id="ARBA00022741"/>
    </source>
</evidence>
<dbReference type="GO" id="GO:0009360">
    <property type="term" value="C:DNA polymerase III complex"/>
    <property type="evidence" value="ECO:0007669"/>
    <property type="project" value="InterPro"/>
</dbReference>
<dbReference type="FunFam" id="1.10.8.60:FF:000013">
    <property type="entry name" value="DNA polymerase III subunit gamma/tau"/>
    <property type="match status" value="1"/>
</dbReference>
<dbReference type="NCBIfam" id="TIGR02397">
    <property type="entry name" value="dnaX_nterm"/>
    <property type="match status" value="1"/>
</dbReference>
<evidence type="ECO:0000313" key="15">
    <source>
        <dbReference type="Proteomes" id="UP000577891"/>
    </source>
</evidence>
<dbReference type="Pfam" id="PF12362">
    <property type="entry name" value="DUF3646"/>
    <property type="match status" value="1"/>
</dbReference>
<dbReference type="GO" id="GO:0005524">
    <property type="term" value="F:ATP binding"/>
    <property type="evidence" value="ECO:0007669"/>
    <property type="project" value="UniProtKB-KW"/>
</dbReference>
<organism evidence="14 15">
    <name type="scientific">Gluconacetobacter asukensis</name>
    <dbReference type="NCBI Taxonomy" id="1017181"/>
    <lineage>
        <taxon>Bacteria</taxon>
        <taxon>Pseudomonadati</taxon>
        <taxon>Pseudomonadota</taxon>
        <taxon>Alphaproteobacteria</taxon>
        <taxon>Acetobacterales</taxon>
        <taxon>Acetobacteraceae</taxon>
        <taxon>Gluconacetobacter</taxon>
    </lineage>
</organism>
<accession>A0A7W4IXY2</accession>
<feature type="region of interest" description="Disordered" evidence="12">
    <location>
        <begin position="490"/>
        <end position="519"/>
    </location>
</feature>
<dbReference type="GO" id="GO:0003887">
    <property type="term" value="F:DNA-directed DNA polymerase activity"/>
    <property type="evidence" value="ECO:0007669"/>
    <property type="project" value="UniProtKB-KW"/>
</dbReference>
<dbReference type="PANTHER" id="PTHR11669">
    <property type="entry name" value="REPLICATION FACTOR C / DNA POLYMERASE III GAMMA-TAU SUBUNIT"/>
    <property type="match status" value="1"/>
</dbReference>
<dbReference type="InterPro" id="IPR003593">
    <property type="entry name" value="AAA+_ATPase"/>
</dbReference>
<evidence type="ECO:0000256" key="2">
    <source>
        <dbReference type="ARBA" id="ARBA00022679"/>
    </source>
</evidence>
<proteinExistence type="inferred from homology"/>
<comment type="similarity">
    <text evidence="1 11">Belongs to the DnaX/STICHEL family.</text>
</comment>
<feature type="compositionally biased region" description="Gly residues" evidence="12">
    <location>
        <begin position="444"/>
        <end position="455"/>
    </location>
</feature>
<sequence length="681" mass="71777">MTVSSDQDVSGDPDLPLPPDSGMGLFGDAPAPAAQKAPAPMQGPYRVLARKYRPTTLDDLIGQDSTVRILRNAFALGRVAHAFMLTGVRGVGKTTTARIIARALNCVGPDGHGGPTADPCGVCANCVAILADRHPDVLEMDAASRTGVDDVREIIEATRFRPMQGRMKVFIIDEVHMLSRNAFNALLKTLEEPPAQVTFIFATTELRKVPVTVLSRCQRFDLRRVPQAELAAHFGRIARAEGAACTQDALALIARAADGSVRDGLSLLDQAIAQGSAEADGGPIGAERVADMLGLADRGRVFDLLEAVLSGQPDRALTITDEAHARGADLGVMLGDLLELIHTVSRLKAVPALRQAADLPEAERERGGTLADRLSVPVLGRTWQMLLKGLSEVEMAADRRQAAEMVLIRLCYVADLPPPGDLVRRLTEGGASAAAGPAVRSGASDGGPGASGGGMAVAASGMAAPGRPGGGQVMAHGGLRMVANGGVRIADPAGDSVADPVVPEAPGERPDAPLPEDDTPPALTTWRAVMAFVSGRDPKLHGHMLHSTHLVAFAPPRIDIRVQRAGLPGLARRLEALLRRETGQEEWEIRSSTEEGQATLAEQGAQIIQFHRAAAESHPLVRAIFARFPDAVLGAVTDHSLDDYGLPPEEAASVTLAPDLEFAPLDAELVDEDDLDAGDER</sequence>
<dbReference type="InterPro" id="IPR008921">
    <property type="entry name" value="DNA_pol3_clamp-load_cplx_C"/>
</dbReference>
<keyword evidence="8 11" id="KW-0067">ATP-binding</keyword>
<dbReference type="CDD" id="cd00009">
    <property type="entry name" value="AAA"/>
    <property type="match status" value="1"/>
</dbReference>
<evidence type="ECO:0000313" key="14">
    <source>
        <dbReference type="EMBL" id="MBB2170777.1"/>
    </source>
</evidence>